<organism evidence="2 3">
    <name type="scientific">Ezakiella coagulans</name>
    <dbReference type="NCBI Taxonomy" id="46507"/>
    <lineage>
        <taxon>Bacteria</taxon>
        <taxon>Bacillati</taxon>
        <taxon>Bacillota</taxon>
        <taxon>Tissierellia</taxon>
        <taxon>Ezakiella</taxon>
    </lineage>
</organism>
<gene>
    <name evidence="2" type="ORF">C7381_10454</name>
</gene>
<name>A0A2U1E4C9_9FIRM</name>
<dbReference type="Proteomes" id="UP000245793">
    <property type="component" value="Unassembled WGS sequence"/>
</dbReference>
<proteinExistence type="predicted"/>
<protein>
    <submittedName>
        <fullName evidence="2">YbbR domain-containing protein</fullName>
    </submittedName>
</protein>
<evidence type="ECO:0000256" key="1">
    <source>
        <dbReference type="SAM" id="MobiDB-lite"/>
    </source>
</evidence>
<dbReference type="Gene3D" id="2.170.120.40">
    <property type="entry name" value="YbbR-like domain"/>
    <property type="match status" value="2"/>
</dbReference>
<sequence length="429" mass="47865">MKKLNLSKFKDNNMIAKILSLVIAILLWSYVMGVENPNESITIRNVRVNFQNMDSLEQKGLILLSPSEQFVNIKISGKKNDLDKIRQGSVYATADLEGYGVGDSRVRVETRFESNPGTVQVESVSPRDVLVSIDKVITREMEVKIDTNGSPLENYIVGEVTTSSPRIKIKGPQHVLDKVRSLVTTVDITDKTEPFTVSNSVKAVDENGDELVSVETTPNVIDISVPIFKTIIMPIELKTKGALPTLVNMRSYDITPKTITLKVLNDAKVPKSIETEPIDLSTLKGNTNQEVKLNIPDGMAPVDENVKYNLSILLDNFAIRRVEINKSQIHFTNLPEGLKLDETSIQDIYTVDISGEEKKVTNLDESGLKFFCDMGNALPGVQKYELQLEKNPDNIVLNNSVTIDLKVIENPEEHNNNDNQNDKNNDKNN</sequence>
<dbReference type="Pfam" id="PF07949">
    <property type="entry name" value="YbbR"/>
    <property type="match status" value="3"/>
</dbReference>
<accession>A0A2U1E4C9</accession>
<keyword evidence="3" id="KW-1185">Reference proteome</keyword>
<feature type="region of interest" description="Disordered" evidence="1">
    <location>
        <begin position="410"/>
        <end position="429"/>
    </location>
</feature>
<evidence type="ECO:0000313" key="2">
    <source>
        <dbReference type="EMBL" id="PVY94549.1"/>
    </source>
</evidence>
<dbReference type="PANTHER" id="PTHR37804">
    <property type="entry name" value="CDAA REGULATORY PROTEIN CDAR"/>
    <property type="match status" value="1"/>
</dbReference>
<evidence type="ECO:0000313" key="3">
    <source>
        <dbReference type="Proteomes" id="UP000245793"/>
    </source>
</evidence>
<dbReference type="InterPro" id="IPR053154">
    <property type="entry name" value="c-di-AMP_regulator"/>
</dbReference>
<dbReference type="EMBL" id="QEKV01000004">
    <property type="protein sequence ID" value="PVY94549.1"/>
    <property type="molecule type" value="Genomic_DNA"/>
</dbReference>
<dbReference type="AlphaFoldDB" id="A0A2U1E4C9"/>
<reference evidence="2 3" key="1">
    <citation type="submission" date="2018-04" db="EMBL/GenBank/DDBJ databases">
        <title>Genomic Encyclopedia of Type Strains, Phase IV (KMG-IV): sequencing the most valuable type-strain genomes for metagenomic binning, comparative biology and taxonomic classification.</title>
        <authorList>
            <person name="Goeker M."/>
        </authorList>
    </citation>
    <scope>NUCLEOTIDE SEQUENCE [LARGE SCALE GENOMIC DNA]</scope>
    <source>
        <strain evidence="2 3">DSM 20705</strain>
    </source>
</reference>
<dbReference type="RefSeq" id="WP_165803590.1">
    <property type="nucleotide sequence ID" value="NZ_CP096650.1"/>
</dbReference>
<dbReference type="Gene3D" id="2.170.120.30">
    <property type="match status" value="2"/>
</dbReference>
<dbReference type="PANTHER" id="PTHR37804:SF1">
    <property type="entry name" value="CDAA REGULATORY PROTEIN CDAR"/>
    <property type="match status" value="1"/>
</dbReference>
<comment type="caution">
    <text evidence="2">The sequence shown here is derived from an EMBL/GenBank/DDBJ whole genome shotgun (WGS) entry which is preliminary data.</text>
</comment>
<dbReference type="InterPro" id="IPR012505">
    <property type="entry name" value="YbbR"/>
</dbReference>